<proteinExistence type="predicted"/>
<sequence length="536" mass="60009">MKVFALQNLRHAVLLFAVNLIFSFSLFSQSNTEIIAKGSYAINLGITPQTHANALKPYGFIHELLSDYPVEIKWIINSKKSKDGIDFSLMGEDFRSGSFVIPVSYITEEVQQSIQSWEQRGIIGSYLNEDKALPVFTNLSVAPKWTLDKQNGSIALVYFKAAGIPGSAHGGYNSSNWKSPDELGICDDIFVMPHAEPKFETHKNLYFWNRKYKGAIWAGCHAGSQLENLYGSVPEGDKSKLIQLNFLSAGMPGARTSGLIPYYEHRFATPPYLHQFPSDPVAQYLGRNDNAMINGSERILYPKKANAWREGAKMIVIDPSAPDVPSLSNGPGAVIVYGNGFDNPENGLVMYQVSHDFSGNDPENVAAIRAFFNWSFYAAEVKRKENFIRFQNDKGDKIFAARVGDDLAKMLDLDPILFDLDKAEIESKAARQLDHIAAYMQEYPELLIDIRSHTDSRADDKYNIKLSQNRVAVTRQYLVNMGVDGNRISGRGYGETELVNNCRNKIPCPEDAHAINRRSEFILSINCDLYTGNLKL</sequence>
<comment type="subcellular location">
    <subcellularLocation>
        <location evidence="1">Cell outer membrane</location>
    </subcellularLocation>
</comment>
<keyword evidence="7" id="KW-1185">Reference proteome</keyword>
<dbReference type="CDD" id="cd07185">
    <property type="entry name" value="OmpA_C-like"/>
    <property type="match status" value="1"/>
</dbReference>
<evidence type="ECO:0000313" key="7">
    <source>
        <dbReference type="Proteomes" id="UP000605733"/>
    </source>
</evidence>
<evidence type="ECO:0000259" key="5">
    <source>
        <dbReference type="PROSITE" id="PS51123"/>
    </source>
</evidence>
<evidence type="ECO:0000256" key="4">
    <source>
        <dbReference type="PROSITE-ProRule" id="PRU00473"/>
    </source>
</evidence>
<evidence type="ECO:0000256" key="2">
    <source>
        <dbReference type="ARBA" id="ARBA00023136"/>
    </source>
</evidence>
<accession>A0ABQ1WDA3</accession>
<evidence type="ECO:0000313" key="6">
    <source>
        <dbReference type="EMBL" id="GGG24676.1"/>
    </source>
</evidence>
<evidence type="ECO:0000256" key="3">
    <source>
        <dbReference type="ARBA" id="ARBA00023237"/>
    </source>
</evidence>
<gene>
    <name evidence="6" type="ORF">GCM10011532_04990</name>
</gene>
<comment type="caution">
    <text evidence="6">The sequence shown here is derived from an EMBL/GenBank/DDBJ whole genome shotgun (WGS) entry which is preliminary data.</text>
</comment>
<dbReference type="InterPro" id="IPR006664">
    <property type="entry name" value="OMP_bac"/>
</dbReference>
<dbReference type="InterPro" id="IPR006665">
    <property type="entry name" value="OmpA-like"/>
</dbReference>
<dbReference type="SUPFAM" id="SSF103088">
    <property type="entry name" value="OmpA-like"/>
    <property type="match status" value="1"/>
</dbReference>
<reference evidence="7" key="1">
    <citation type="journal article" date="2019" name="Int. J. Syst. Evol. Microbiol.">
        <title>The Global Catalogue of Microorganisms (GCM) 10K type strain sequencing project: providing services to taxonomists for standard genome sequencing and annotation.</title>
        <authorList>
            <consortium name="The Broad Institute Genomics Platform"/>
            <consortium name="The Broad Institute Genome Sequencing Center for Infectious Disease"/>
            <person name="Wu L."/>
            <person name="Ma J."/>
        </authorList>
    </citation>
    <scope>NUCLEOTIDE SEQUENCE [LARGE SCALE GENOMIC DNA]</scope>
    <source>
        <strain evidence="7">CGMCC 1.15422</strain>
    </source>
</reference>
<organism evidence="6 7">
    <name type="scientific">Christiangramia forsetii</name>
    <dbReference type="NCBI Taxonomy" id="411153"/>
    <lineage>
        <taxon>Bacteria</taxon>
        <taxon>Pseudomonadati</taxon>
        <taxon>Bacteroidota</taxon>
        <taxon>Flavobacteriia</taxon>
        <taxon>Flavobacteriales</taxon>
        <taxon>Flavobacteriaceae</taxon>
        <taxon>Christiangramia</taxon>
    </lineage>
</organism>
<evidence type="ECO:0000256" key="1">
    <source>
        <dbReference type="ARBA" id="ARBA00004442"/>
    </source>
</evidence>
<dbReference type="Pfam" id="PF00691">
    <property type="entry name" value="OmpA"/>
    <property type="match status" value="1"/>
</dbReference>
<keyword evidence="3" id="KW-0998">Cell outer membrane</keyword>
<protein>
    <recommendedName>
        <fullName evidence="5">OmpA-like domain-containing protein</fullName>
    </recommendedName>
</protein>
<dbReference type="EMBL" id="BMIX01000001">
    <property type="protein sequence ID" value="GGG24676.1"/>
    <property type="molecule type" value="Genomic_DNA"/>
</dbReference>
<feature type="domain" description="OmpA-like" evidence="5">
    <location>
        <begin position="405"/>
        <end position="527"/>
    </location>
</feature>
<dbReference type="InterPro" id="IPR036737">
    <property type="entry name" value="OmpA-like_sf"/>
</dbReference>
<dbReference type="InterPro" id="IPR050330">
    <property type="entry name" value="Bact_OuterMem_StrucFunc"/>
</dbReference>
<dbReference type="PANTHER" id="PTHR30329:SF21">
    <property type="entry name" value="LIPOPROTEIN YIAD-RELATED"/>
    <property type="match status" value="1"/>
</dbReference>
<dbReference type="RefSeq" id="WP_011710231.1">
    <property type="nucleotide sequence ID" value="NZ_BMIX01000001.1"/>
</dbReference>
<dbReference type="PROSITE" id="PS51123">
    <property type="entry name" value="OMPA_2"/>
    <property type="match status" value="1"/>
</dbReference>
<dbReference type="Gene3D" id="3.30.1330.60">
    <property type="entry name" value="OmpA-like domain"/>
    <property type="match status" value="1"/>
</dbReference>
<dbReference type="Proteomes" id="UP000605733">
    <property type="component" value="Unassembled WGS sequence"/>
</dbReference>
<keyword evidence="2 4" id="KW-0472">Membrane</keyword>
<dbReference type="PRINTS" id="PR01021">
    <property type="entry name" value="OMPADOMAIN"/>
</dbReference>
<dbReference type="PANTHER" id="PTHR30329">
    <property type="entry name" value="STATOR ELEMENT OF FLAGELLAR MOTOR COMPLEX"/>
    <property type="match status" value="1"/>
</dbReference>
<name>A0ABQ1WDA3_9FLAO</name>